<feature type="transmembrane region" description="Helical" evidence="6">
    <location>
        <begin position="141"/>
        <end position="162"/>
    </location>
</feature>
<evidence type="ECO:0000256" key="6">
    <source>
        <dbReference type="SAM" id="Phobius"/>
    </source>
</evidence>
<dbReference type="Pfam" id="PF01943">
    <property type="entry name" value="Polysacc_synt"/>
    <property type="match status" value="1"/>
</dbReference>
<evidence type="ECO:0000256" key="3">
    <source>
        <dbReference type="ARBA" id="ARBA00022692"/>
    </source>
</evidence>
<feature type="transmembrane region" description="Helical" evidence="6">
    <location>
        <begin position="327"/>
        <end position="347"/>
    </location>
</feature>
<comment type="subcellular location">
    <subcellularLocation>
        <location evidence="1">Cell membrane</location>
        <topology evidence="1">Multi-pass membrane protein</topology>
    </subcellularLocation>
</comment>
<feature type="transmembrane region" description="Helical" evidence="6">
    <location>
        <begin position="34"/>
        <end position="55"/>
    </location>
</feature>
<dbReference type="InterPro" id="IPR050833">
    <property type="entry name" value="Poly_Biosynth_Transport"/>
</dbReference>
<keyword evidence="8" id="KW-1185">Reference proteome</keyword>
<organism evidence="7 8">
    <name type="scientific">Pannonibacter tanglangensis</name>
    <dbReference type="NCBI Taxonomy" id="2750084"/>
    <lineage>
        <taxon>Bacteria</taxon>
        <taxon>Pseudomonadati</taxon>
        <taxon>Pseudomonadota</taxon>
        <taxon>Alphaproteobacteria</taxon>
        <taxon>Hyphomicrobiales</taxon>
        <taxon>Stappiaceae</taxon>
        <taxon>Pannonibacter</taxon>
    </lineage>
</organism>
<dbReference type="PANTHER" id="PTHR30250">
    <property type="entry name" value="PST FAMILY PREDICTED COLANIC ACID TRANSPORTER"/>
    <property type="match status" value="1"/>
</dbReference>
<evidence type="ECO:0000313" key="7">
    <source>
        <dbReference type="EMBL" id="NBN80366.1"/>
    </source>
</evidence>
<keyword evidence="2" id="KW-1003">Cell membrane</keyword>
<proteinExistence type="predicted"/>
<keyword evidence="4 6" id="KW-1133">Transmembrane helix</keyword>
<feature type="transmembrane region" description="Helical" evidence="6">
    <location>
        <begin position="76"/>
        <end position="98"/>
    </location>
</feature>
<evidence type="ECO:0000256" key="4">
    <source>
        <dbReference type="ARBA" id="ARBA00022989"/>
    </source>
</evidence>
<evidence type="ECO:0000313" key="8">
    <source>
        <dbReference type="Proteomes" id="UP000586722"/>
    </source>
</evidence>
<feature type="transmembrane region" description="Helical" evidence="6">
    <location>
        <begin position="110"/>
        <end position="129"/>
    </location>
</feature>
<dbReference type="AlphaFoldDB" id="A0A7X5F5Y7"/>
<name>A0A7X5F5Y7_9HYPH</name>
<keyword evidence="3 6" id="KW-0812">Transmembrane</keyword>
<dbReference type="InterPro" id="IPR002797">
    <property type="entry name" value="Polysacc_synth"/>
</dbReference>
<dbReference type="PANTHER" id="PTHR30250:SF11">
    <property type="entry name" value="O-ANTIGEN TRANSPORTER-RELATED"/>
    <property type="match status" value="1"/>
</dbReference>
<sequence>MALVTFGIRIAGAALAYLSQAVLARWMGAHDYGVFSVVWTLALVLGLLACLGFSASPGRFVPQHAGEPDQRRLRGFLELSRLIALAAACVLTLVGLEVLIRARGSVDPAYVWPAAFALLAVPLFALTAVQDAIARSYDMPALGLLPSFIFRPLLLLLLLLPLVATGHVVTATLTAAAALAASLLVTAYQARQLSRALKTRVAPGPASYDTRLWLRVSLPLLMVEGFLQLLSSADVVMVSFWRPPDEVAVYFAAAKTLALVQFVHFAVRAASAHRFAALASAADPGALSHYALQASRWTFWPSLAAGLCLVAAAPLLLWLFGPEFRSGAPLVAVLLVGILVRASLGPVDALLSMSGHQMACAAVYGAVFSLNVALNALLIPSHGLLGAATATALAVVAETVALAVLTWRRLGFVPFALLPLPATAPRGPHAG</sequence>
<dbReference type="EMBL" id="JAABLQ010000004">
    <property type="protein sequence ID" value="NBN80366.1"/>
    <property type="molecule type" value="Genomic_DNA"/>
</dbReference>
<dbReference type="RefSeq" id="WP_161709646.1">
    <property type="nucleotide sequence ID" value="NZ_JAABLQ010000004.1"/>
</dbReference>
<evidence type="ECO:0000256" key="5">
    <source>
        <dbReference type="ARBA" id="ARBA00023136"/>
    </source>
</evidence>
<feature type="transmembrane region" description="Helical" evidence="6">
    <location>
        <begin position="168"/>
        <end position="188"/>
    </location>
</feature>
<dbReference type="Proteomes" id="UP000586722">
    <property type="component" value="Unassembled WGS sequence"/>
</dbReference>
<reference evidence="8" key="1">
    <citation type="submission" date="2020-01" db="EMBL/GenBank/DDBJ databases">
        <authorList>
            <person name="Fang Y."/>
            <person name="Sun R."/>
            <person name="Nie L."/>
            <person name="He J."/>
            <person name="Hao L."/>
            <person name="Wang L."/>
            <person name="Su S."/>
            <person name="Lv E."/>
            <person name="Zhang Z."/>
            <person name="Xie R."/>
            <person name="Liu H."/>
        </authorList>
    </citation>
    <scope>NUCLEOTIDE SEQUENCE [LARGE SCALE GENOMIC DNA]</scope>
    <source>
        <strain evidence="8">XCT-53</strain>
    </source>
</reference>
<feature type="transmembrane region" description="Helical" evidence="6">
    <location>
        <begin position="385"/>
        <end position="407"/>
    </location>
</feature>
<evidence type="ECO:0000256" key="2">
    <source>
        <dbReference type="ARBA" id="ARBA00022475"/>
    </source>
</evidence>
<protein>
    <submittedName>
        <fullName evidence="7">Oligosaccharide flippase family protein</fullName>
    </submittedName>
</protein>
<keyword evidence="5 6" id="KW-0472">Membrane</keyword>
<comment type="caution">
    <text evidence="7">The sequence shown here is derived from an EMBL/GenBank/DDBJ whole genome shotgun (WGS) entry which is preliminary data.</text>
</comment>
<dbReference type="GO" id="GO:0005886">
    <property type="term" value="C:plasma membrane"/>
    <property type="evidence" value="ECO:0007669"/>
    <property type="project" value="UniProtKB-SubCell"/>
</dbReference>
<feature type="transmembrane region" description="Helical" evidence="6">
    <location>
        <begin position="359"/>
        <end position="379"/>
    </location>
</feature>
<gene>
    <name evidence="7" type="ORF">GWI72_18960</name>
</gene>
<evidence type="ECO:0000256" key="1">
    <source>
        <dbReference type="ARBA" id="ARBA00004651"/>
    </source>
</evidence>
<accession>A0A7X5F5Y7</accession>
<feature type="transmembrane region" description="Helical" evidence="6">
    <location>
        <begin position="297"/>
        <end position="321"/>
    </location>
</feature>